<sequence length="225" mass="25969">MKTDMNGNVEHQQKNVLAVGAHPDDIEIGCAGTIARHIRNNDNVFILVMTDPFYTYHDGRVLRSSEEGRLETANGARILGARLIHLDFEEKNVPYSSVTVEAINKLVDDYNIEIIYTHWYHDTHQDHMRTTQSVLSAGRYVPNILMYEPEYPAGRSHIGFRNQYYVDITDTFELKMEALAQHRSQVNKYGDGFFEAVEARARHRGYEIRSKYAECFEIVRLKGNI</sequence>
<dbReference type="EMBL" id="JMIY01000003">
    <property type="protein sequence ID" value="KCZ72286.1"/>
    <property type="molecule type" value="Genomic_DNA"/>
</dbReference>
<gene>
    <name evidence="1" type="ORF">ANME2D_01691</name>
</gene>
<dbReference type="RefSeq" id="WP_052368685.1">
    <property type="nucleotide sequence ID" value="NZ_JMIY01000003.1"/>
</dbReference>
<dbReference type="PANTHER" id="PTHR12993">
    <property type="entry name" value="N-ACETYLGLUCOSAMINYL-PHOSPHATIDYLINOSITOL DE-N-ACETYLASE-RELATED"/>
    <property type="match status" value="1"/>
</dbReference>
<dbReference type="Gene3D" id="3.40.50.10320">
    <property type="entry name" value="LmbE-like"/>
    <property type="match status" value="1"/>
</dbReference>
<dbReference type="GO" id="GO:0016811">
    <property type="term" value="F:hydrolase activity, acting on carbon-nitrogen (but not peptide) bonds, in linear amides"/>
    <property type="evidence" value="ECO:0007669"/>
    <property type="project" value="TreeGrafter"/>
</dbReference>
<protein>
    <submittedName>
        <fullName evidence="1">Putative LmbE-like protein</fullName>
    </submittedName>
</protein>
<comment type="caution">
    <text evidence="1">The sequence shown here is derived from an EMBL/GenBank/DDBJ whole genome shotgun (WGS) entry which is preliminary data.</text>
</comment>
<dbReference type="Proteomes" id="UP000027153">
    <property type="component" value="Unassembled WGS sequence"/>
</dbReference>
<name>A0A062UZD0_9EURY</name>
<evidence type="ECO:0000313" key="1">
    <source>
        <dbReference type="EMBL" id="KCZ72286.1"/>
    </source>
</evidence>
<dbReference type="PANTHER" id="PTHR12993:SF30">
    <property type="entry name" value="N-ACETYL-ALPHA-D-GLUCOSAMINYL L-MALATE DEACETYLASE 1"/>
    <property type="match status" value="1"/>
</dbReference>
<dbReference type="SUPFAM" id="SSF102588">
    <property type="entry name" value="LmbE-like"/>
    <property type="match status" value="1"/>
</dbReference>
<dbReference type="OrthoDB" id="70547at2157"/>
<dbReference type="Pfam" id="PF02585">
    <property type="entry name" value="PIG-L"/>
    <property type="match status" value="1"/>
</dbReference>
<evidence type="ECO:0000313" key="2">
    <source>
        <dbReference type="Proteomes" id="UP000027153"/>
    </source>
</evidence>
<dbReference type="AlphaFoldDB" id="A0A062UZD0"/>
<accession>A0A062UZD0</accession>
<proteinExistence type="predicted"/>
<reference evidence="1 2" key="1">
    <citation type="journal article" date="2013" name="Nature">
        <title>Anaerobic oxidation of methane coupled to nitrate reduction in a novel archaeal lineage.</title>
        <authorList>
            <person name="Haroon M.F."/>
            <person name="Hu S."/>
            <person name="Shi Y."/>
            <person name="Imelfort M."/>
            <person name="Keller J."/>
            <person name="Hugenholtz P."/>
            <person name="Yuan Z."/>
            <person name="Tyson G.W."/>
        </authorList>
    </citation>
    <scope>NUCLEOTIDE SEQUENCE [LARGE SCALE GENOMIC DNA]</scope>
    <source>
        <strain evidence="1 2">ANME-2d</strain>
    </source>
</reference>
<dbReference type="InterPro" id="IPR024078">
    <property type="entry name" value="LmbE-like_dom_sf"/>
</dbReference>
<organism evidence="1 2">
    <name type="scientific">Candidatus Methanoperedens nitratireducens</name>
    <dbReference type="NCBI Taxonomy" id="1392998"/>
    <lineage>
        <taxon>Archaea</taxon>
        <taxon>Methanobacteriati</taxon>
        <taxon>Methanobacteriota</taxon>
        <taxon>Stenosarchaea group</taxon>
        <taxon>Methanomicrobia</taxon>
        <taxon>Methanosarcinales</taxon>
        <taxon>ANME-2 cluster</taxon>
        <taxon>Candidatus Methanoperedentaceae</taxon>
        <taxon>Candidatus Methanoperedens</taxon>
    </lineage>
</organism>
<dbReference type="InterPro" id="IPR003737">
    <property type="entry name" value="GlcNAc_PI_deacetylase-related"/>
</dbReference>
<keyword evidence="2" id="KW-1185">Reference proteome</keyword>